<gene>
    <name evidence="1" type="ORF">FD17_GL000968</name>
</gene>
<accession>A0A0R1L458</accession>
<dbReference type="OrthoDB" id="9878673at2"/>
<sequence length="59" mass="6693">MAQDDETYWYIHEALGVELDQLENATATELAYYIKLADLHYKRLQNVTASGVNTGLFGK</sequence>
<keyword evidence="2" id="KW-1185">Reference proteome</keyword>
<organism evidence="1 2">
    <name type="scientific">Lentilactobacillus sunkii DSM 19904</name>
    <dbReference type="NCBI Taxonomy" id="1423808"/>
    <lineage>
        <taxon>Bacteria</taxon>
        <taxon>Bacillati</taxon>
        <taxon>Bacillota</taxon>
        <taxon>Bacilli</taxon>
        <taxon>Lactobacillales</taxon>
        <taxon>Lactobacillaceae</taxon>
        <taxon>Lentilactobacillus</taxon>
    </lineage>
</organism>
<dbReference type="AlphaFoldDB" id="A0A0R1L458"/>
<proteinExistence type="predicted"/>
<evidence type="ECO:0000313" key="2">
    <source>
        <dbReference type="Proteomes" id="UP000051581"/>
    </source>
</evidence>
<dbReference type="EMBL" id="AZEA01000019">
    <property type="protein sequence ID" value="KRK87569.1"/>
    <property type="molecule type" value="Genomic_DNA"/>
</dbReference>
<protein>
    <submittedName>
        <fullName evidence="1">Uncharacterized protein</fullName>
    </submittedName>
</protein>
<dbReference type="Proteomes" id="UP000051581">
    <property type="component" value="Unassembled WGS sequence"/>
</dbReference>
<comment type="caution">
    <text evidence="1">The sequence shown here is derived from an EMBL/GenBank/DDBJ whole genome shotgun (WGS) entry which is preliminary data.</text>
</comment>
<dbReference type="PATRIC" id="fig|1423808.3.peg.977"/>
<name>A0A0R1L458_9LACO</name>
<reference evidence="1 2" key="1">
    <citation type="journal article" date="2015" name="Genome Announc.">
        <title>Expanding the biotechnology potential of lactobacilli through comparative genomics of 213 strains and associated genera.</title>
        <authorList>
            <person name="Sun Z."/>
            <person name="Harris H.M."/>
            <person name="McCann A."/>
            <person name="Guo C."/>
            <person name="Argimon S."/>
            <person name="Zhang W."/>
            <person name="Yang X."/>
            <person name="Jeffery I.B."/>
            <person name="Cooney J.C."/>
            <person name="Kagawa T.F."/>
            <person name="Liu W."/>
            <person name="Song Y."/>
            <person name="Salvetti E."/>
            <person name="Wrobel A."/>
            <person name="Rasinkangas P."/>
            <person name="Parkhill J."/>
            <person name="Rea M.C."/>
            <person name="O'Sullivan O."/>
            <person name="Ritari J."/>
            <person name="Douillard F.P."/>
            <person name="Paul Ross R."/>
            <person name="Yang R."/>
            <person name="Briner A.E."/>
            <person name="Felis G.E."/>
            <person name="de Vos W.M."/>
            <person name="Barrangou R."/>
            <person name="Klaenhammer T.R."/>
            <person name="Caufield P.W."/>
            <person name="Cui Y."/>
            <person name="Zhang H."/>
            <person name="O'Toole P.W."/>
        </authorList>
    </citation>
    <scope>NUCLEOTIDE SEQUENCE [LARGE SCALE GENOMIC DNA]</scope>
    <source>
        <strain evidence="1 2">DSM 19904</strain>
    </source>
</reference>
<evidence type="ECO:0000313" key="1">
    <source>
        <dbReference type="EMBL" id="KRK87569.1"/>
    </source>
</evidence>
<dbReference type="RefSeq" id="WP_057826039.1">
    <property type="nucleotide sequence ID" value="NZ_AZEA01000019.1"/>
</dbReference>